<gene>
    <name evidence="2" type="ordered locus">mlr5785</name>
</gene>
<organism evidence="2 3">
    <name type="scientific">Mesorhizobium japonicum (strain LMG 29417 / CECT 9101 / MAFF 303099)</name>
    <name type="common">Mesorhizobium loti (strain MAFF 303099)</name>
    <dbReference type="NCBI Taxonomy" id="266835"/>
    <lineage>
        <taxon>Bacteria</taxon>
        <taxon>Pseudomonadati</taxon>
        <taxon>Pseudomonadota</taxon>
        <taxon>Alphaproteobacteria</taxon>
        <taxon>Hyphomicrobiales</taxon>
        <taxon>Phyllobacteriaceae</taxon>
        <taxon>Mesorhizobium</taxon>
    </lineage>
</organism>
<protein>
    <submittedName>
        <fullName evidence="2">Nif-specific regulatory protein NifA</fullName>
    </submittedName>
</protein>
<dbReference type="InterPro" id="IPR003018">
    <property type="entry name" value="GAF"/>
</dbReference>
<accession>Q98B01</accession>
<evidence type="ECO:0000259" key="1">
    <source>
        <dbReference type="Pfam" id="PF01590"/>
    </source>
</evidence>
<reference evidence="2 3" key="1">
    <citation type="journal article" date="2000" name="DNA Res.">
        <title>Complete genome structure of the nitrogen-fixing symbiotic bacterium Mesorhizobium loti.</title>
        <authorList>
            <person name="Kaneko T."/>
            <person name="Nakamura Y."/>
            <person name="Sato S."/>
            <person name="Asamizu E."/>
            <person name="Kato T."/>
            <person name="Sasamoto S."/>
            <person name="Watanabe A."/>
            <person name="Idesawa K."/>
            <person name="Ishikawa A."/>
            <person name="Kawashima K."/>
            <person name="Kimura T."/>
            <person name="Kishida Y."/>
            <person name="Kiyokawa C."/>
            <person name="Kohara M."/>
            <person name="Matsumoto M."/>
            <person name="Matsuno A."/>
            <person name="Mochizuki Y."/>
            <person name="Nakayama S."/>
            <person name="Nakazaki N."/>
            <person name="Shimpo S."/>
            <person name="Sugimoto M."/>
            <person name="Takeuchi C."/>
            <person name="Yamada M."/>
            <person name="Tabata S."/>
        </authorList>
    </citation>
    <scope>NUCLEOTIDE SEQUENCE [LARGE SCALE GENOMIC DNA]</scope>
    <source>
        <strain evidence="3">LMG 29417 / CECT 9101 / MAFF 303099</strain>
    </source>
</reference>
<dbReference type="AlphaFoldDB" id="Q98B01"/>
<dbReference type="eggNOG" id="COG3604">
    <property type="taxonomic scope" value="Bacteria"/>
</dbReference>
<dbReference type="KEGG" id="mlo:mlr5785"/>
<dbReference type="HOGENOM" id="CLU_1634038_0_0_5"/>
<proteinExistence type="predicted"/>
<name>Q98B01_RHILO</name>
<evidence type="ECO:0000313" key="3">
    <source>
        <dbReference type="Proteomes" id="UP000000552"/>
    </source>
</evidence>
<evidence type="ECO:0000313" key="2">
    <source>
        <dbReference type="EMBL" id="BAB52171.1"/>
    </source>
</evidence>
<dbReference type="InterPro" id="IPR029016">
    <property type="entry name" value="GAF-like_dom_sf"/>
</dbReference>
<dbReference type="EMBL" id="BA000012">
    <property type="protein sequence ID" value="BAB52171.1"/>
    <property type="molecule type" value="Genomic_DNA"/>
</dbReference>
<feature type="domain" description="GAF" evidence="1">
    <location>
        <begin position="2"/>
        <end position="69"/>
    </location>
</feature>
<sequence>MDPAFNAADKDVLGASDSMKVSFIGVPVRVDANVVGTPTIDRILDNKSSSLLDYDLRLLTTIANLVGQTVKLHRMFLAAGASIGRMPRTVFFRGAVEERTGQQGAATGPMMPDRPATRPTEAAPWAAATVPSVVSDQAPLAPPSAASLKVRVCQIASVSSRP</sequence>
<dbReference type="Pfam" id="PF01590">
    <property type="entry name" value="GAF"/>
    <property type="match status" value="1"/>
</dbReference>
<dbReference type="Proteomes" id="UP000000552">
    <property type="component" value="Chromosome"/>
</dbReference>
<dbReference type="Gene3D" id="3.30.450.40">
    <property type="match status" value="1"/>
</dbReference>